<comment type="caution">
    <text evidence="1">The sequence shown here is derived from an EMBL/GenBank/DDBJ whole genome shotgun (WGS) entry which is preliminary data.</text>
</comment>
<dbReference type="eggNOG" id="ENOG5033264">
    <property type="taxonomic scope" value="Bacteria"/>
</dbReference>
<dbReference type="RefSeq" id="WP_009837125.1">
    <property type="nucleotide sequence ID" value="NZ_AAOH01000002.1"/>
</dbReference>
<organism evidence="1 2">
    <name type="scientific">Pseudoalteromonas tunicata D2</name>
    <dbReference type="NCBI Taxonomy" id="87626"/>
    <lineage>
        <taxon>Bacteria</taxon>
        <taxon>Pseudomonadati</taxon>
        <taxon>Pseudomonadota</taxon>
        <taxon>Gammaproteobacteria</taxon>
        <taxon>Alteromonadales</taxon>
        <taxon>Pseudoalteromonadaceae</taxon>
        <taxon>Pseudoalteromonas</taxon>
    </lineage>
</organism>
<evidence type="ECO:0000313" key="1">
    <source>
        <dbReference type="EMBL" id="EAR29250.1"/>
    </source>
</evidence>
<keyword evidence="2" id="KW-1185">Reference proteome</keyword>
<protein>
    <submittedName>
        <fullName evidence="1">Uncharacterized protein</fullName>
    </submittedName>
</protein>
<dbReference type="AlphaFoldDB" id="A4C5J6"/>
<reference evidence="1 2" key="1">
    <citation type="submission" date="2006-02" db="EMBL/GenBank/DDBJ databases">
        <authorList>
            <person name="Moran M.A."/>
            <person name="Kjelleberg S."/>
            <person name="Egan S."/>
            <person name="Saunders N."/>
            <person name="Thomas T."/>
            <person name="Ferriera S."/>
            <person name="Johnson J."/>
            <person name="Kravitz S."/>
            <person name="Halpern A."/>
            <person name="Remington K."/>
            <person name="Beeson K."/>
            <person name="Tran B."/>
            <person name="Rogers Y.-H."/>
            <person name="Friedman R."/>
            <person name="Venter J.C."/>
        </authorList>
    </citation>
    <scope>NUCLEOTIDE SEQUENCE [LARGE SCALE GENOMIC DNA]</scope>
    <source>
        <strain evidence="1 2">D2</strain>
    </source>
</reference>
<dbReference type="OrthoDB" id="6314559at2"/>
<sequence length="92" mass="10098">MQEFVIKAVQQLVAQGKTPTVALVKGKLIQPVAMPVIINVLNHYKKDPASIILQDVDDVALPDQSIGAEQQSQLDRIEAKLDRLLALLEVKS</sequence>
<dbReference type="STRING" id="87626.PTD2_10559"/>
<accession>A4C5J6</accession>
<gene>
    <name evidence="1" type="ORF">PTD2_10559</name>
</gene>
<dbReference type="Proteomes" id="UP000006201">
    <property type="component" value="Unassembled WGS sequence"/>
</dbReference>
<name>A4C5J6_9GAMM</name>
<proteinExistence type="predicted"/>
<dbReference type="HOGENOM" id="CLU_169029_0_0_6"/>
<evidence type="ECO:0000313" key="2">
    <source>
        <dbReference type="Proteomes" id="UP000006201"/>
    </source>
</evidence>
<dbReference type="EMBL" id="AAOH01000002">
    <property type="protein sequence ID" value="EAR29250.1"/>
    <property type="molecule type" value="Genomic_DNA"/>
</dbReference>